<dbReference type="InterPro" id="IPR036249">
    <property type="entry name" value="Thioredoxin-like_sf"/>
</dbReference>
<dbReference type="Gene3D" id="3.40.30.10">
    <property type="entry name" value="Glutaredoxin"/>
    <property type="match status" value="1"/>
</dbReference>
<evidence type="ECO:0000256" key="2">
    <source>
        <dbReference type="ARBA" id="ARBA00022729"/>
    </source>
</evidence>
<evidence type="ECO:0000313" key="5">
    <source>
        <dbReference type="EMBL" id="ESU39004.1"/>
    </source>
</evidence>
<dbReference type="PANTHER" id="PTHR45672">
    <property type="entry name" value="PROTEIN DISULFIDE-ISOMERASE C17H9.14C-RELATED"/>
    <property type="match status" value="1"/>
</dbReference>
<dbReference type="GO" id="GO:0006457">
    <property type="term" value="P:protein folding"/>
    <property type="evidence" value="ECO:0007669"/>
    <property type="project" value="TreeGrafter"/>
</dbReference>
<name>V6TK17_GIAIN</name>
<dbReference type="VEuPathDB" id="GiardiaDB:GL50803_0014670"/>
<dbReference type="SUPFAM" id="SSF52833">
    <property type="entry name" value="Thioredoxin-like"/>
    <property type="match status" value="1"/>
</dbReference>
<dbReference type="GO" id="GO:0005783">
    <property type="term" value="C:endoplasmic reticulum"/>
    <property type="evidence" value="ECO:0007669"/>
    <property type="project" value="TreeGrafter"/>
</dbReference>
<dbReference type="AlphaFoldDB" id="V6TK17"/>
<keyword evidence="3" id="KW-1133">Transmembrane helix</keyword>
<evidence type="ECO:0000259" key="4">
    <source>
        <dbReference type="PROSITE" id="PS51352"/>
    </source>
</evidence>
<keyword evidence="3" id="KW-0472">Membrane</keyword>
<dbReference type="PRINTS" id="PR00421">
    <property type="entry name" value="THIOREDOXIN"/>
</dbReference>
<organism evidence="5 6">
    <name type="scientific">Giardia intestinalis</name>
    <name type="common">Giardia lamblia</name>
    <dbReference type="NCBI Taxonomy" id="5741"/>
    <lineage>
        <taxon>Eukaryota</taxon>
        <taxon>Metamonada</taxon>
        <taxon>Diplomonadida</taxon>
        <taxon>Hexamitidae</taxon>
        <taxon>Giardiinae</taxon>
        <taxon>Giardia</taxon>
    </lineage>
</organism>
<dbReference type="VEuPathDB" id="GiardiaDB:QR46_3590"/>
<reference evidence="5 6" key="2">
    <citation type="journal article" date="2013" name="Genome Biol. Evol.">
        <title>Genome sequencing of Giardia lamblia genotypes A2 and B isolates (DH and GS) and comparative analysis with the genomes of genotypes A1 and E (WB and Pig).</title>
        <authorList>
            <person name="Adam R.D."/>
            <person name="Dahlstrom E.W."/>
            <person name="Martens C.A."/>
            <person name="Bruno D.P."/>
            <person name="Barbian K.D."/>
            <person name="Ricklefs S.M."/>
            <person name="Hernandez M.M."/>
            <person name="Narla N.P."/>
            <person name="Patel R.B."/>
            <person name="Porcella S.F."/>
            <person name="Nash T.E."/>
        </authorList>
    </citation>
    <scope>NUCLEOTIDE SEQUENCE [LARGE SCALE GENOMIC DNA]</scope>
    <source>
        <strain evidence="5 6">DH</strain>
    </source>
</reference>
<keyword evidence="2" id="KW-0732">Signal</keyword>
<dbReference type="InterPro" id="IPR017937">
    <property type="entry name" value="Thioredoxin_CS"/>
</dbReference>
<dbReference type="InterPro" id="IPR013766">
    <property type="entry name" value="Thioredoxin_domain"/>
</dbReference>
<dbReference type="PROSITE" id="PS51352">
    <property type="entry name" value="THIOREDOXIN_2"/>
    <property type="match status" value="1"/>
</dbReference>
<keyword evidence="3" id="KW-0812">Transmembrane</keyword>
<evidence type="ECO:0000256" key="3">
    <source>
        <dbReference type="SAM" id="Phobius"/>
    </source>
</evidence>
<evidence type="ECO:0000256" key="1">
    <source>
        <dbReference type="ARBA" id="ARBA00006347"/>
    </source>
</evidence>
<dbReference type="PROSITE" id="PS00194">
    <property type="entry name" value="THIOREDOXIN_1"/>
    <property type="match status" value="1"/>
</dbReference>
<evidence type="ECO:0000313" key="6">
    <source>
        <dbReference type="Proteomes" id="UP000018320"/>
    </source>
</evidence>
<dbReference type="CDD" id="cd02961">
    <property type="entry name" value="PDI_a_family"/>
    <property type="match status" value="1"/>
</dbReference>
<dbReference type="GO" id="GO:0003756">
    <property type="term" value="F:protein disulfide isomerase activity"/>
    <property type="evidence" value="ECO:0007669"/>
    <property type="project" value="TreeGrafter"/>
</dbReference>
<accession>V6TK17</accession>
<dbReference type="FunFam" id="3.40.30.10:FF:000523">
    <property type="entry name" value="Protein disulfide isomerase PDI3"/>
    <property type="match status" value="1"/>
</dbReference>
<reference evidence="6" key="1">
    <citation type="submission" date="2012-02" db="EMBL/GenBank/DDBJ databases">
        <title>Genome sequencing of Giardia lamblia Genotypes A2 and B isolates (DH and GS) and comparative analysis with the genomes of Genotypes A1 and E (WB and Pig).</title>
        <authorList>
            <person name="Adam R."/>
            <person name="Dahlstrom E."/>
            <person name="Martens C."/>
            <person name="Bruno D."/>
            <person name="Barbian K."/>
            <person name="Porcella S.F."/>
            <person name="Nash T."/>
        </authorList>
    </citation>
    <scope>NUCLEOTIDE SEQUENCE</scope>
    <source>
        <strain evidence="6">DH</strain>
    </source>
</reference>
<dbReference type="PANTHER" id="PTHR45672:SF3">
    <property type="entry name" value="THIOREDOXIN DOMAIN-CONTAINING PROTEIN 5"/>
    <property type="match status" value="1"/>
</dbReference>
<dbReference type="InterPro" id="IPR051063">
    <property type="entry name" value="PDI"/>
</dbReference>
<dbReference type="EMBL" id="AHGT01000007">
    <property type="protein sequence ID" value="ESU39004.1"/>
    <property type="molecule type" value="Genomic_DNA"/>
</dbReference>
<gene>
    <name evidence="5" type="ORF">DHA2_14670</name>
</gene>
<feature type="transmembrane region" description="Helical" evidence="3">
    <location>
        <begin position="20"/>
        <end position="40"/>
    </location>
</feature>
<protein>
    <submittedName>
        <fullName evidence="5">Protein disulfide isomerase</fullName>
    </submittedName>
</protein>
<keyword evidence="5" id="KW-0413">Isomerase</keyword>
<dbReference type="VEuPathDB" id="GiardiaDB:GL50581_3386"/>
<dbReference type="VEuPathDB" id="GiardiaDB:DHA2_14670"/>
<dbReference type="Proteomes" id="UP000018320">
    <property type="component" value="Unassembled WGS sequence"/>
</dbReference>
<feature type="domain" description="Thioredoxin" evidence="4">
    <location>
        <begin position="23"/>
        <end position="134"/>
    </location>
</feature>
<comment type="similarity">
    <text evidence="1">Belongs to the protein disulfide isomerase family.</text>
</comment>
<proteinExistence type="inferred from homology"/>
<feature type="non-terminal residue" evidence="5">
    <location>
        <position position="1"/>
    </location>
</feature>
<comment type="caution">
    <text evidence="5">The sequence shown here is derived from an EMBL/GenBank/DDBJ whole genome shotgun (WGS) entry which is preliminary data.</text>
</comment>
<dbReference type="Pfam" id="PF00085">
    <property type="entry name" value="Thioredoxin"/>
    <property type="match status" value="1"/>
</dbReference>
<sequence>VHLNTSYGAIQKTPRKLKMIAGLLLVASAFGAVLDVTSSFKAELAKGKPMMVKFFAPWCGHCKALAPKYVDLSDDAPEGVVIAEVDCTKANELCGSEGIEGYPTVKFYKDSKFVEEYSGPREVVAMKEWIKQRL</sequence>